<sequence length="713" mass="76626">MSASAFSRVTSSAGVSSSTHRASNASPSVSTPLSTNSALVRAGSGGASSSPARSVAAMPSARTVLADATATAPQVIQSRAQGKGLTVWVHRPVKTAEDLQKLAHPFHLIKSTPAASTTDDRPATPSSDTSYGSSPMHASSSPPPPPTVIPSAPWHSVSSVPFVGASGNEAGPRSDLQAQCDALSAEVSALRHDRQEREQEDAVLRGSLQAQIDHLIKERATSDGIRRQLAGDVVDLKARVQELDLQLRQALSDAAALRARNQSSDAQRSDVPARGDAAVGGSISSSTVPAPPVSSTQQADDMLLTVRQSRLPAGGTVAYEVHASALPASMDDPRSSDSASPVAPGDGLFYAPVFVSERASEPCIDSQTSIAGIEEEAALPWQPRPLGSPRWLGTNTSAERYGRARQLARRLDAPDGFERDRLVMLELLRRYAPGAMVAPFLAFVNENCVDHYGDLAEIGDRLVRQDRRIAELTDRVYQLEATLLIEKERSVAVSERLLFSKQALRRARRDTGSRQPEDRPGGSAEWIESVEAECTRLEHELALQKDLTRISFHRLYRLSMVVMERGRYQLDQGFAVPLLPEGAGLRATVVQATAGRLLAAPNVSLGSERAYSECIMGQRPDAEERSSTDTVEPTSTFEACEWDIDDTDKIYEQLGECPSPPIHLGSLCHAAAIDKLYCELRQRSDQRRQNQPLFDPTVFSALGVDLGIGAASN</sequence>
<evidence type="ECO:0000256" key="2">
    <source>
        <dbReference type="SAM" id="MobiDB-lite"/>
    </source>
</evidence>
<feature type="compositionally biased region" description="Low complexity" evidence="2">
    <location>
        <begin position="282"/>
        <end position="296"/>
    </location>
</feature>
<feature type="compositionally biased region" description="Low complexity" evidence="2">
    <location>
        <begin position="37"/>
        <end position="54"/>
    </location>
</feature>
<feature type="compositionally biased region" description="Low complexity" evidence="2">
    <location>
        <begin position="130"/>
        <end position="140"/>
    </location>
</feature>
<feature type="coiled-coil region" evidence="1">
    <location>
        <begin position="173"/>
        <end position="200"/>
    </location>
</feature>
<feature type="compositionally biased region" description="Low complexity" evidence="2">
    <location>
        <begin position="7"/>
        <end position="23"/>
    </location>
</feature>
<feature type="compositionally biased region" description="Polar residues" evidence="2">
    <location>
        <begin position="24"/>
        <end position="36"/>
    </location>
</feature>
<keyword evidence="4" id="KW-1185">Reference proteome</keyword>
<reference evidence="3" key="1">
    <citation type="journal article" date="2023" name="PhytoFront">
        <title>Draft Genome Resources of Seven Strains of Tilletia horrida, Causal Agent of Kernel Smut of Rice.</title>
        <authorList>
            <person name="Khanal S."/>
            <person name="Antony Babu S."/>
            <person name="Zhou X.G."/>
        </authorList>
    </citation>
    <scope>NUCLEOTIDE SEQUENCE</scope>
    <source>
        <strain evidence="3">TX3</strain>
    </source>
</reference>
<evidence type="ECO:0000313" key="3">
    <source>
        <dbReference type="EMBL" id="KAK0521552.1"/>
    </source>
</evidence>
<dbReference type="EMBL" id="JAPDMQ010000661">
    <property type="protein sequence ID" value="KAK0521552.1"/>
    <property type="molecule type" value="Genomic_DNA"/>
</dbReference>
<gene>
    <name evidence="3" type="ORF">OC842_006742</name>
</gene>
<name>A0AAN6G5L0_9BASI</name>
<dbReference type="AlphaFoldDB" id="A0AAN6G5L0"/>
<comment type="caution">
    <text evidence="3">The sequence shown here is derived from an EMBL/GenBank/DDBJ whole genome shotgun (WGS) entry which is preliminary data.</text>
</comment>
<evidence type="ECO:0000256" key="1">
    <source>
        <dbReference type="SAM" id="Coils"/>
    </source>
</evidence>
<dbReference type="Proteomes" id="UP001176521">
    <property type="component" value="Unassembled WGS sequence"/>
</dbReference>
<proteinExistence type="predicted"/>
<protein>
    <submittedName>
        <fullName evidence="3">Uncharacterized protein</fullName>
    </submittedName>
</protein>
<evidence type="ECO:0000313" key="4">
    <source>
        <dbReference type="Proteomes" id="UP001176521"/>
    </source>
</evidence>
<feature type="region of interest" description="Disordered" evidence="2">
    <location>
        <begin position="110"/>
        <end position="152"/>
    </location>
</feature>
<feature type="region of interest" description="Disordered" evidence="2">
    <location>
        <begin position="259"/>
        <end position="297"/>
    </location>
</feature>
<organism evidence="3 4">
    <name type="scientific">Tilletia horrida</name>
    <dbReference type="NCBI Taxonomy" id="155126"/>
    <lineage>
        <taxon>Eukaryota</taxon>
        <taxon>Fungi</taxon>
        <taxon>Dikarya</taxon>
        <taxon>Basidiomycota</taxon>
        <taxon>Ustilaginomycotina</taxon>
        <taxon>Exobasidiomycetes</taxon>
        <taxon>Tilletiales</taxon>
        <taxon>Tilletiaceae</taxon>
        <taxon>Tilletia</taxon>
    </lineage>
</organism>
<accession>A0AAN6G5L0</accession>
<feature type="region of interest" description="Disordered" evidence="2">
    <location>
        <begin position="1"/>
        <end position="54"/>
    </location>
</feature>
<keyword evidence="1" id="KW-0175">Coiled coil</keyword>